<feature type="compositionally biased region" description="Acidic residues" evidence="1">
    <location>
        <begin position="350"/>
        <end position="361"/>
    </location>
</feature>
<dbReference type="CDD" id="cd07067">
    <property type="entry name" value="HP_PGM_like"/>
    <property type="match status" value="1"/>
</dbReference>
<name>A0A5A8C870_CAFRO</name>
<reference evidence="2 3" key="1">
    <citation type="submission" date="2019-07" db="EMBL/GenBank/DDBJ databases">
        <title>Genomes of Cafeteria roenbergensis.</title>
        <authorList>
            <person name="Fischer M.G."/>
            <person name="Hackl T."/>
            <person name="Roman M."/>
        </authorList>
    </citation>
    <scope>NUCLEOTIDE SEQUENCE [LARGE SCALE GENOMIC DNA]</scope>
    <source>
        <strain evidence="2 3">BVI</strain>
    </source>
</reference>
<dbReference type="InterPro" id="IPR013078">
    <property type="entry name" value="His_Pase_superF_clade-1"/>
</dbReference>
<keyword evidence="3" id="KW-1185">Reference proteome</keyword>
<comment type="caution">
    <text evidence="2">The sequence shown here is derived from an EMBL/GenBank/DDBJ whole genome shotgun (WGS) entry which is preliminary data.</text>
</comment>
<accession>A0A5A8C870</accession>
<dbReference type="SUPFAM" id="SSF53254">
    <property type="entry name" value="Phosphoglycerate mutase-like"/>
    <property type="match status" value="1"/>
</dbReference>
<dbReference type="InterPro" id="IPR050275">
    <property type="entry name" value="PGM_Phosphatase"/>
</dbReference>
<dbReference type="PANTHER" id="PTHR48100">
    <property type="entry name" value="BROAD-SPECIFICITY PHOSPHATASE YOR283W-RELATED"/>
    <property type="match status" value="1"/>
</dbReference>
<evidence type="ECO:0000256" key="1">
    <source>
        <dbReference type="SAM" id="MobiDB-lite"/>
    </source>
</evidence>
<evidence type="ECO:0000313" key="3">
    <source>
        <dbReference type="Proteomes" id="UP000323011"/>
    </source>
</evidence>
<proteinExistence type="predicted"/>
<dbReference type="SMART" id="SM00855">
    <property type="entry name" value="PGAM"/>
    <property type="match status" value="1"/>
</dbReference>
<dbReference type="GO" id="GO:0016791">
    <property type="term" value="F:phosphatase activity"/>
    <property type="evidence" value="ECO:0007669"/>
    <property type="project" value="TreeGrafter"/>
</dbReference>
<dbReference type="Gene3D" id="3.40.50.1240">
    <property type="entry name" value="Phosphoglycerate mutase-like"/>
    <property type="match status" value="1"/>
</dbReference>
<gene>
    <name evidence="2" type="ORF">FNF29_06299</name>
</gene>
<protein>
    <submittedName>
        <fullName evidence="2">Uncharacterized protein</fullName>
    </submittedName>
</protein>
<feature type="region of interest" description="Disordered" evidence="1">
    <location>
        <begin position="347"/>
        <end position="367"/>
    </location>
</feature>
<dbReference type="EMBL" id="VLTN01000047">
    <property type="protein sequence ID" value="KAA0149008.1"/>
    <property type="molecule type" value="Genomic_DNA"/>
</dbReference>
<dbReference type="Pfam" id="PF00300">
    <property type="entry name" value="His_Phos_1"/>
    <property type="match status" value="1"/>
</dbReference>
<dbReference type="GO" id="GO:0005737">
    <property type="term" value="C:cytoplasm"/>
    <property type="evidence" value="ECO:0007669"/>
    <property type="project" value="TreeGrafter"/>
</dbReference>
<feature type="compositionally biased region" description="Basic and acidic residues" evidence="1">
    <location>
        <begin position="213"/>
        <end position="240"/>
    </location>
</feature>
<sequence length="367" mass="39491">MAAAAAPEVAEVPRFVRLLFVRHGQSENNILMRKSHAAYSAGRIADPRLTMTGRRQANAAGRFFARMCEAGTGPSHVVVSPMVRALETAKPIAAACGAAGTAGRLLAWPEACECGGVFGRDGAAPVGRVCHELTREEVEAELPGVACHEGITDKGWWRPGRKETDAERTIRCMAACRVMRSWADTGEIALPTVDQFDKLSVDMEARLATLRRGQRDEDGAHDPDSAGRVDADVGELDAKTPKALPKKGGEENHPGPVATVAIVCHHDFIDRSIALLTHGGDPPPSGALYAPEPTLHFCFNNASVSVVDLYPGGTTRVVRLNDVRHLDPVYTGRRGMLTGFWQDTVVSNPEDWDGDEEDEFESPTAAP</sequence>
<dbReference type="Proteomes" id="UP000323011">
    <property type="component" value="Unassembled WGS sequence"/>
</dbReference>
<dbReference type="InterPro" id="IPR029033">
    <property type="entry name" value="His_PPase_superfam"/>
</dbReference>
<dbReference type="PANTHER" id="PTHR48100:SF1">
    <property type="entry name" value="HISTIDINE PHOSPHATASE FAMILY PROTEIN-RELATED"/>
    <property type="match status" value="1"/>
</dbReference>
<dbReference type="AlphaFoldDB" id="A0A5A8C870"/>
<evidence type="ECO:0000313" key="2">
    <source>
        <dbReference type="EMBL" id="KAA0149008.1"/>
    </source>
</evidence>
<organism evidence="2 3">
    <name type="scientific">Cafeteria roenbergensis</name>
    <name type="common">Marine flagellate</name>
    <dbReference type="NCBI Taxonomy" id="33653"/>
    <lineage>
        <taxon>Eukaryota</taxon>
        <taxon>Sar</taxon>
        <taxon>Stramenopiles</taxon>
        <taxon>Bigyra</taxon>
        <taxon>Opalozoa</taxon>
        <taxon>Bicosoecida</taxon>
        <taxon>Cafeteriaceae</taxon>
        <taxon>Cafeteria</taxon>
    </lineage>
</organism>
<feature type="region of interest" description="Disordered" evidence="1">
    <location>
        <begin position="212"/>
        <end position="255"/>
    </location>
</feature>